<dbReference type="HAMAP" id="MF_00208">
    <property type="entry name" value="MurE"/>
    <property type="match status" value="1"/>
</dbReference>
<dbReference type="AlphaFoldDB" id="A0A516X486"/>
<feature type="binding site" evidence="7">
    <location>
        <position position="511"/>
    </location>
    <ligand>
        <name>meso-2,6-diaminopimelate</name>
        <dbReference type="ChEBI" id="CHEBI:57791"/>
    </ligand>
</feature>
<comment type="catalytic activity">
    <reaction evidence="7">
        <text>UDP-N-acetyl-alpha-D-muramoyl-L-alanyl-D-glutamate + meso-2,6-diaminopimelate + ATP = UDP-N-acetyl-alpha-D-muramoyl-L-alanyl-gamma-D-glutamyl-meso-2,6-diaminopimelate + ADP + phosphate + H(+)</text>
        <dbReference type="Rhea" id="RHEA:23676"/>
        <dbReference type="ChEBI" id="CHEBI:15378"/>
        <dbReference type="ChEBI" id="CHEBI:30616"/>
        <dbReference type="ChEBI" id="CHEBI:43474"/>
        <dbReference type="ChEBI" id="CHEBI:57791"/>
        <dbReference type="ChEBI" id="CHEBI:83900"/>
        <dbReference type="ChEBI" id="CHEBI:83905"/>
        <dbReference type="ChEBI" id="CHEBI:456216"/>
        <dbReference type="EC" id="6.3.2.13"/>
    </reaction>
</comment>
<dbReference type="EC" id="6.3.2.13" evidence="7"/>
<protein>
    <recommendedName>
        <fullName evidence="7">UDP-N-acetylmuramoyl-L-alanyl-D-glutamate--2,6-diaminopimelate ligase</fullName>
        <ecNumber evidence="7">6.3.2.13</ecNumber>
    </recommendedName>
    <alternativeName>
        <fullName evidence="7">Meso-A2pm-adding enzyme</fullName>
    </alternativeName>
    <alternativeName>
        <fullName evidence="7">Meso-diaminopimelate-adding enzyme</fullName>
    </alternativeName>
    <alternativeName>
        <fullName evidence="7">UDP-MurNAc-L-Ala-D-Glu:meso-diaminopimelate ligase</fullName>
    </alternativeName>
    <alternativeName>
        <fullName evidence="7">UDP-MurNAc-tripeptide synthetase</fullName>
    </alternativeName>
    <alternativeName>
        <fullName evidence="7">UDP-N-acetylmuramyl-tripeptide synthetase</fullName>
    </alternativeName>
</protein>
<dbReference type="NCBIfam" id="NF001124">
    <property type="entry name" value="PRK00139.1-2"/>
    <property type="match status" value="1"/>
</dbReference>
<dbReference type="GO" id="GO:0008360">
    <property type="term" value="P:regulation of cell shape"/>
    <property type="evidence" value="ECO:0007669"/>
    <property type="project" value="UniProtKB-KW"/>
</dbReference>
<comment type="PTM">
    <text evidence="7">Carboxylation is probably crucial for Mg(2+) binding and, consequently, for the gamma-phosphate positioning of ATP.</text>
</comment>
<dbReference type="Gene3D" id="3.40.1390.10">
    <property type="entry name" value="MurE/MurF, N-terminal domain"/>
    <property type="match status" value="1"/>
</dbReference>
<dbReference type="PANTHER" id="PTHR23135">
    <property type="entry name" value="MUR LIGASE FAMILY MEMBER"/>
    <property type="match status" value="1"/>
</dbReference>
<reference evidence="13 14" key="1">
    <citation type="submission" date="2019-07" db="EMBL/GenBank/DDBJ databases">
        <title>Tomitella cavernea sp. nov., an actinomycete isolated from soil.</title>
        <authorList>
            <person name="Cheng J."/>
        </authorList>
    </citation>
    <scope>NUCLEOTIDE SEQUENCE [LARGE SCALE GENOMIC DNA]</scope>
    <source>
        <strain evidence="13 14">HY188</strain>
    </source>
</reference>
<dbReference type="Gene3D" id="3.90.190.20">
    <property type="entry name" value="Mur ligase, C-terminal domain"/>
    <property type="match status" value="1"/>
</dbReference>
<feature type="domain" description="Mur ligase central" evidence="12">
    <location>
        <begin position="142"/>
        <end position="359"/>
    </location>
</feature>
<feature type="binding site" evidence="7">
    <location>
        <position position="213"/>
    </location>
    <ligand>
        <name>UDP-N-acetyl-alpha-D-muramoyl-L-alanyl-D-glutamate</name>
        <dbReference type="ChEBI" id="CHEBI:83900"/>
    </ligand>
</feature>
<gene>
    <name evidence="7" type="primary">murE</name>
    <name evidence="13" type="ORF">FO059_11800</name>
</gene>
<reference evidence="13 14" key="2">
    <citation type="submission" date="2019-07" db="EMBL/GenBank/DDBJ databases">
        <authorList>
            <person name="Huang Y."/>
        </authorList>
    </citation>
    <scope>NUCLEOTIDE SEQUENCE [LARGE SCALE GENOMIC DNA]</scope>
    <source>
        <strain evidence="13 14">HY188</strain>
    </source>
</reference>
<feature type="binding site" evidence="7">
    <location>
        <position position="221"/>
    </location>
    <ligand>
        <name>UDP-N-acetyl-alpha-D-muramoyl-L-alanyl-D-glutamate</name>
        <dbReference type="ChEBI" id="CHEBI:83900"/>
    </ligand>
</feature>
<evidence type="ECO:0000256" key="4">
    <source>
        <dbReference type="ARBA" id="ARBA00022984"/>
    </source>
</evidence>
<evidence type="ECO:0000256" key="7">
    <source>
        <dbReference type="HAMAP-Rule" id="MF_00208"/>
    </source>
</evidence>
<feature type="domain" description="Mur ligase C-terminal" evidence="11">
    <location>
        <begin position="381"/>
        <end position="513"/>
    </location>
</feature>
<evidence type="ECO:0000256" key="2">
    <source>
        <dbReference type="ARBA" id="ARBA00022618"/>
    </source>
</evidence>
<evidence type="ECO:0000256" key="3">
    <source>
        <dbReference type="ARBA" id="ARBA00022960"/>
    </source>
</evidence>
<feature type="binding site" evidence="7">
    <location>
        <begin position="186"/>
        <end position="187"/>
    </location>
    <ligand>
        <name>UDP-N-acetyl-alpha-D-muramoyl-L-alanyl-D-glutamate</name>
        <dbReference type="ChEBI" id="CHEBI:83900"/>
    </ligand>
</feature>
<feature type="binding site" evidence="7">
    <location>
        <position position="55"/>
    </location>
    <ligand>
        <name>UDP-N-acetyl-alpha-D-muramoyl-L-alanyl-D-glutamate</name>
        <dbReference type="ChEBI" id="CHEBI:83900"/>
    </ligand>
</feature>
<evidence type="ECO:0000256" key="5">
    <source>
        <dbReference type="ARBA" id="ARBA00023306"/>
    </source>
</evidence>
<feature type="binding site" evidence="7">
    <location>
        <begin position="454"/>
        <end position="457"/>
    </location>
    <ligand>
        <name>meso-2,6-diaminopimelate</name>
        <dbReference type="ChEBI" id="CHEBI:57791"/>
    </ligand>
</feature>
<dbReference type="GO" id="GO:0008765">
    <property type="term" value="F:UDP-N-acetylmuramoylalanyl-D-glutamate-2,6-diaminopimelate ligase activity"/>
    <property type="evidence" value="ECO:0007669"/>
    <property type="project" value="UniProtKB-UniRule"/>
</dbReference>
<comment type="subcellular location">
    <subcellularLocation>
        <location evidence="7 8">Cytoplasm</location>
    </subcellularLocation>
</comment>
<dbReference type="GO" id="GO:0000287">
    <property type="term" value="F:magnesium ion binding"/>
    <property type="evidence" value="ECO:0007669"/>
    <property type="project" value="UniProtKB-UniRule"/>
</dbReference>
<keyword evidence="7" id="KW-0963">Cytoplasm</keyword>
<evidence type="ECO:0000256" key="6">
    <source>
        <dbReference type="ARBA" id="ARBA00023316"/>
    </source>
</evidence>
<dbReference type="GO" id="GO:0005737">
    <property type="term" value="C:cytoplasm"/>
    <property type="evidence" value="ECO:0007669"/>
    <property type="project" value="UniProtKB-SubCell"/>
</dbReference>
<evidence type="ECO:0000259" key="11">
    <source>
        <dbReference type="Pfam" id="PF02875"/>
    </source>
</evidence>
<dbReference type="Pfam" id="PF02875">
    <property type="entry name" value="Mur_ligase_C"/>
    <property type="match status" value="1"/>
</dbReference>
<dbReference type="SUPFAM" id="SSF53244">
    <property type="entry name" value="MurD-like peptide ligases, peptide-binding domain"/>
    <property type="match status" value="1"/>
</dbReference>
<evidence type="ECO:0000313" key="14">
    <source>
        <dbReference type="Proteomes" id="UP000317344"/>
    </source>
</evidence>
<keyword evidence="6 7" id="KW-0961">Cell wall biogenesis/degradation</keyword>
<dbReference type="GO" id="GO:0051301">
    <property type="term" value="P:cell division"/>
    <property type="evidence" value="ECO:0007669"/>
    <property type="project" value="UniProtKB-KW"/>
</dbReference>
<name>A0A516X486_9ACTN</name>
<comment type="cofactor">
    <cofactor evidence="7">
        <name>Mg(2+)</name>
        <dbReference type="ChEBI" id="CHEBI:18420"/>
    </cofactor>
</comment>
<evidence type="ECO:0000259" key="12">
    <source>
        <dbReference type="Pfam" id="PF08245"/>
    </source>
</evidence>
<keyword evidence="3 7" id="KW-0133">Cell shape</keyword>
<comment type="pathway">
    <text evidence="7 8">Cell wall biogenesis; peptidoglycan biosynthesis.</text>
</comment>
<feature type="short sequence motif" description="Meso-diaminopimelate recognition motif" evidence="7">
    <location>
        <begin position="454"/>
        <end position="457"/>
    </location>
</feature>
<proteinExistence type="inferred from homology"/>
<dbReference type="SUPFAM" id="SSF53623">
    <property type="entry name" value="MurD-like peptide ligases, catalytic domain"/>
    <property type="match status" value="1"/>
</dbReference>
<keyword evidence="14" id="KW-1185">Reference proteome</keyword>
<dbReference type="KEGG" id="toy:FO059_11800"/>
<dbReference type="Gene3D" id="3.40.1190.10">
    <property type="entry name" value="Mur-like, catalytic domain"/>
    <property type="match status" value="1"/>
</dbReference>
<organism evidence="13 14">
    <name type="scientific">Tomitella fengzijianii</name>
    <dbReference type="NCBI Taxonomy" id="2597660"/>
    <lineage>
        <taxon>Bacteria</taxon>
        <taxon>Bacillati</taxon>
        <taxon>Actinomycetota</taxon>
        <taxon>Actinomycetes</taxon>
        <taxon>Mycobacteriales</taxon>
        <taxon>Tomitella</taxon>
    </lineage>
</organism>
<keyword evidence="7" id="KW-0067">ATP-binding</keyword>
<dbReference type="GO" id="GO:0009252">
    <property type="term" value="P:peptidoglycan biosynthetic process"/>
    <property type="evidence" value="ECO:0007669"/>
    <property type="project" value="UniProtKB-UniRule"/>
</dbReference>
<feature type="domain" description="Mur ligase N-terminal catalytic" evidence="10">
    <location>
        <begin position="50"/>
        <end position="125"/>
    </location>
</feature>
<dbReference type="UniPathway" id="UPA00219"/>
<keyword evidence="2 7" id="KW-0132">Cell division</keyword>
<evidence type="ECO:0000256" key="9">
    <source>
        <dbReference type="SAM" id="MobiDB-lite"/>
    </source>
</evidence>
<keyword evidence="7" id="KW-0547">Nucleotide-binding</keyword>
<keyword evidence="5 7" id="KW-0131">Cell cycle</keyword>
<dbReference type="EMBL" id="CP041765">
    <property type="protein sequence ID" value="QDQ97870.1"/>
    <property type="molecule type" value="Genomic_DNA"/>
</dbReference>
<comment type="similarity">
    <text evidence="1 7">Belongs to the MurCDEF family. MurE subfamily.</text>
</comment>
<dbReference type="Pfam" id="PF08245">
    <property type="entry name" value="Mur_ligase_M"/>
    <property type="match status" value="1"/>
</dbReference>
<dbReference type="PANTHER" id="PTHR23135:SF4">
    <property type="entry name" value="UDP-N-ACETYLMURAMOYL-L-ALANYL-D-GLUTAMATE--2,6-DIAMINOPIMELATE LIGASE MURE HOMOLOG, CHLOROPLASTIC"/>
    <property type="match status" value="1"/>
</dbReference>
<dbReference type="InterPro" id="IPR013221">
    <property type="entry name" value="Mur_ligase_cen"/>
</dbReference>
<dbReference type="OrthoDB" id="9800958at2"/>
<comment type="function">
    <text evidence="7">Catalyzes the addition of meso-diaminopimelic acid to the nucleotide precursor UDP-N-acetylmuramoyl-L-alanyl-D-glutamate (UMAG) in the biosynthesis of bacterial cell-wall peptidoglycan.</text>
</comment>
<dbReference type="NCBIfam" id="TIGR01085">
    <property type="entry name" value="murE"/>
    <property type="match status" value="1"/>
</dbReference>
<keyword evidence="7" id="KW-0460">Magnesium</keyword>
<dbReference type="RefSeq" id="WP_143908989.1">
    <property type="nucleotide sequence ID" value="NZ_CP041765.1"/>
</dbReference>
<evidence type="ECO:0000259" key="10">
    <source>
        <dbReference type="Pfam" id="PF01225"/>
    </source>
</evidence>
<dbReference type="SUPFAM" id="SSF63418">
    <property type="entry name" value="MurE/MurF N-terminal domain"/>
    <property type="match status" value="1"/>
</dbReference>
<dbReference type="InterPro" id="IPR036615">
    <property type="entry name" value="Mur_ligase_C_dom_sf"/>
</dbReference>
<feature type="binding site" evidence="7">
    <location>
        <begin position="144"/>
        <end position="150"/>
    </location>
    <ligand>
        <name>ATP</name>
        <dbReference type="ChEBI" id="CHEBI:30616"/>
    </ligand>
</feature>
<dbReference type="NCBIfam" id="NF001126">
    <property type="entry name" value="PRK00139.1-4"/>
    <property type="match status" value="1"/>
</dbReference>
<comment type="caution">
    <text evidence="7">Lacks conserved residue(s) required for the propagation of feature annotation.</text>
</comment>
<evidence type="ECO:0000256" key="8">
    <source>
        <dbReference type="RuleBase" id="RU004135"/>
    </source>
</evidence>
<dbReference type="GO" id="GO:0005524">
    <property type="term" value="F:ATP binding"/>
    <property type="evidence" value="ECO:0007669"/>
    <property type="project" value="UniProtKB-UniRule"/>
</dbReference>
<dbReference type="GO" id="GO:0071555">
    <property type="term" value="P:cell wall organization"/>
    <property type="evidence" value="ECO:0007669"/>
    <property type="project" value="UniProtKB-KW"/>
</dbReference>
<dbReference type="InterPro" id="IPR000713">
    <property type="entry name" value="Mur_ligase_N"/>
</dbReference>
<dbReference type="InterPro" id="IPR005761">
    <property type="entry name" value="UDP-N-AcMur-Glu-dNH2Pim_ligase"/>
</dbReference>
<feature type="binding site" evidence="7">
    <location>
        <position position="430"/>
    </location>
    <ligand>
        <name>meso-2,6-diaminopimelate</name>
        <dbReference type="ChEBI" id="CHEBI:57791"/>
    </ligand>
</feature>
<dbReference type="InterPro" id="IPR035911">
    <property type="entry name" value="MurE/MurF_N"/>
</dbReference>
<accession>A0A516X486</accession>
<keyword evidence="4 7" id="KW-0573">Peptidoglycan synthesis</keyword>
<keyword evidence="7 13" id="KW-0436">Ligase</keyword>
<evidence type="ECO:0000256" key="1">
    <source>
        <dbReference type="ARBA" id="ARBA00005898"/>
    </source>
</evidence>
<dbReference type="InterPro" id="IPR004101">
    <property type="entry name" value="Mur_ligase_C"/>
</dbReference>
<feature type="compositionally biased region" description="Low complexity" evidence="9">
    <location>
        <begin position="542"/>
        <end position="551"/>
    </location>
</feature>
<dbReference type="InterPro" id="IPR036565">
    <property type="entry name" value="Mur-like_cat_sf"/>
</dbReference>
<dbReference type="Proteomes" id="UP000317344">
    <property type="component" value="Chromosome"/>
</dbReference>
<feature type="modified residue" description="N6-carboxylysine" evidence="7">
    <location>
        <position position="253"/>
    </location>
</feature>
<feature type="region of interest" description="Disordered" evidence="9">
    <location>
        <begin position="542"/>
        <end position="566"/>
    </location>
</feature>
<evidence type="ECO:0000313" key="13">
    <source>
        <dbReference type="EMBL" id="QDQ97870.1"/>
    </source>
</evidence>
<feature type="binding site" evidence="7">
    <location>
        <position position="515"/>
    </location>
    <ligand>
        <name>meso-2,6-diaminopimelate</name>
        <dbReference type="ChEBI" id="CHEBI:57791"/>
    </ligand>
</feature>
<sequence length="566" mass="57143">MAEELGSGRLRPAHPPRTALADVCAAAGIDPATIAPVAGATPGDPARVTVTGVGLRAQDTAAGDLFAALPGSRVHGAAFVAEAVSRGAAAVLTDPAGARMIEDAGAADAVALLVHEDPRAVLGAVSSTVYGDPSHAVALIGVTGTAGKTTTSYLVEAGLMAAGHRVGLIGTVETRIDGRRTPSSLTTPEAPDLQALLAVMVEQGVDAVVMEVSSHALALGRVDGCSFAVAGFTNLSQDHLDFHRDMEDYFAAKGRLFAPGSGVRAAAAVVCVDDRWGRRMAELARSEPPVSTATVCTESEAAGESQTNVAAEWYAGESAVDRTGAQHFAVRGPGGRESAVTLPLPGRFNVANALVAFAILDAVGVGVGTAAGGLASVAVPGRLERIDRGQPFLAVVDYAHKPGALEAVIATLRAQTSGRLAVVVGAGGDRDAGKRPLMGAVAARGADLVVVTDDNPRGEDPATIRAALLEGAREAARDGGGAEVREEGDRAAAIDLVAGWARAGDTILVAGKGHEAGQNVAGLIHPFDDRDVVAAAIGRHAPPAAMDGAGDPARRSNTMAENEGDE</sequence>
<dbReference type="Pfam" id="PF01225">
    <property type="entry name" value="Mur_ligase"/>
    <property type="match status" value="1"/>
</dbReference>